<evidence type="ECO:0000313" key="1">
    <source>
        <dbReference type="EMBL" id="KAA9002007.1"/>
    </source>
</evidence>
<protein>
    <submittedName>
        <fullName evidence="1">Uncharacterized protein</fullName>
    </submittedName>
</protein>
<proteinExistence type="predicted"/>
<evidence type="ECO:0000313" key="2">
    <source>
        <dbReference type="Proteomes" id="UP000335415"/>
    </source>
</evidence>
<organism evidence="1 2">
    <name type="scientific">Affinibrenneria salicis</name>
    <dbReference type="NCBI Taxonomy" id="2590031"/>
    <lineage>
        <taxon>Bacteria</taxon>
        <taxon>Pseudomonadati</taxon>
        <taxon>Pseudomonadota</taxon>
        <taxon>Gammaproteobacteria</taxon>
        <taxon>Enterobacterales</taxon>
        <taxon>Pectobacteriaceae</taxon>
        <taxon>Affinibrenneria</taxon>
    </lineage>
</organism>
<dbReference type="EMBL" id="VYKJ01000002">
    <property type="protein sequence ID" value="KAA9002007.1"/>
    <property type="molecule type" value="Genomic_DNA"/>
</dbReference>
<dbReference type="OrthoDB" id="1076134at2"/>
<dbReference type="AlphaFoldDB" id="A0A5J5G4M2"/>
<reference evidence="1 2" key="1">
    <citation type="submission" date="2019-09" db="EMBL/GenBank/DDBJ databases">
        <authorList>
            <person name="Li Y."/>
        </authorList>
    </citation>
    <scope>NUCLEOTIDE SEQUENCE [LARGE SCALE GENOMIC DNA]</scope>
    <source>
        <strain evidence="1 2">L3-3HA</strain>
    </source>
</reference>
<dbReference type="InterPro" id="IPR046553">
    <property type="entry name" value="DUF6707"/>
</dbReference>
<comment type="caution">
    <text evidence="1">The sequence shown here is derived from an EMBL/GenBank/DDBJ whole genome shotgun (WGS) entry which is preliminary data.</text>
</comment>
<keyword evidence="2" id="KW-1185">Reference proteome</keyword>
<accession>A0A5J5G4M2</accession>
<dbReference type="Pfam" id="PF20453">
    <property type="entry name" value="DUF6707"/>
    <property type="match status" value="1"/>
</dbReference>
<sequence>MMNIQQHIQNTSAPLAECLQKIPARRQKNQILFTESLTRLAYGLYVFGNEALCAELIDRLTQVRFAGDYNYWSWIEYALALKASMAHAAGDTDQAAQAIDRITAPLDIGSELEITVKKRVFARMLAGEMLSEDGLRDTAEINDPAAEYNDRLLNLMEMVKISAIKTNAEEHNPALEVEISRQIARCRQLINLIGLENTQPFKG</sequence>
<dbReference type="Proteomes" id="UP000335415">
    <property type="component" value="Unassembled WGS sequence"/>
</dbReference>
<name>A0A5J5G4M2_9GAMM</name>
<gene>
    <name evidence="1" type="ORF">FJU30_06930</name>
</gene>